<keyword evidence="8" id="KW-1185">Reference proteome</keyword>
<dbReference type="AlphaFoldDB" id="A0A411E8Y2"/>
<reference evidence="7 8" key="1">
    <citation type="submission" date="2019-01" db="EMBL/GenBank/DDBJ databases">
        <title>Muriicola soli sp. nov., isolated from soil.</title>
        <authorList>
            <person name="Kang H.J."/>
            <person name="Kim S.B."/>
        </authorList>
    </citation>
    <scope>NUCLEOTIDE SEQUENCE [LARGE SCALE GENOMIC DNA]</scope>
    <source>
        <strain evidence="7 8">MMS17-SY002</strain>
    </source>
</reference>
<feature type="domain" description="Lipopolysaccharide assembly protein A" evidence="6">
    <location>
        <begin position="21"/>
        <end position="63"/>
    </location>
</feature>
<evidence type="ECO:0000256" key="1">
    <source>
        <dbReference type="ARBA" id="ARBA00022475"/>
    </source>
</evidence>
<organism evidence="7 8">
    <name type="scientific">Muriicola soli</name>
    <dbReference type="NCBI Taxonomy" id="2507538"/>
    <lineage>
        <taxon>Bacteria</taxon>
        <taxon>Pseudomonadati</taxon>
        <taxon>Bacteroidota</taxon>
        <taxon>Flavobacteriia</taxon>
        <taxon>Flavobacteriales</taxon>
        <taxon>Flavobacteriaceae</taxon>
        <taxon>Muriicola</taxon>
    </lineage>
</organism>
<name>A0A411E8Y2_9FLAO</name>
<dbReference type="GO" id="GO:0005886">
    <property type="term" value="C:plasma membrane"/>
    <property type="evidence" value="ECO:0007669"/>
    <property type="project" value="InterPro"/>
</dbReference>
<dbReference type="OrthoDB" id="1454355at2"/>
<dbReference type="Proteomes" id="UP000290889">
    <property type="component" value="Chromosome"/>
</dbReference>
<evidence type="ECO:0000256" key="5">
    <source>
        <dbReference type="SAM" id="Phobius"/>
    </source>
</evidence>
<proteinExistence type="predicted"/>
<evidence type="ECO:0000256" key="4">
    <source>
        <dbReference type="ARBA" id="ARBA00023136"/>
    </source>
</evidence>
<evidence type="ECO:0000313" key="8">
    <source>
        <dbReference type="Proteomes" id="UP000290889"/>
    </source>
</evidence>
<dbReference type="InterPro" id="IPR010445">
    <property type="entry name" value="LapA_dom"/>
</dbReference>
<feature type="transmembrane region" description="Helical" evidence="5">
    <location>
        <begin position="32"/>
        <end position="59"/>
    </location>
</feature>
<gene>
    <name evidence="7" type="ORF">EQY75_06150</name>
</gene>
<dbReference type="PANTHER" id="PTHR41335">
    <property type="entry name" value="MEMBRANE PROTEIN-RELATED"/>
    <property type="match status" value="1"/>
</dbReference>
<evidence type="ECO:0000256" key="3">
    <source>
        <dbReference type="ARBA" id="ARBA00022989"/>
    </source>
</evidence>
<evidence type="ECO:0000256" key="2">
    <source>
        <dbReference type="ARBA" id="ARBA00022692"/>
    </source>
</evidence>
<protein>
    <submittedName>
        <fullName evidence="7">LapA family protein</fullName>
    </submittedName>
</protein>
<dbReference type="EMBL" id="CP035544">
    <property type="protein sequence ID" value="QBA64149.1"/>
    <property type="molecule type" value="Genomic_DNA"/>
</dbReference>
<dbReference type="RefSeq" id="WP_129603832.1">
    <property type="nucleotide sequence ID" value="NZ_CP035544.1"/>
</dbReference>
<keyword evidence="2 5" id="KW-0812">Transmembrane</keyword>
<dbReference type="KEGG" id="mur:EQY75_06150"/>
<dbReference type="PANTHER" id="PTHR41335:SF1">
    <property type="entry name" value="MEMBRANE PROTEIN"/>
    <property type="match status" value="1"/>
</dbReference>
<keyword evidence="3 5" id="KW-1133">Transmembrane helix</keyword>
<dbReference type="Pfam" id="PF06305">
    <property type="entry name" value="LapA_dom"/>
    <property type="match status" value="1"/>
</dbReference>
<keyword evidence="4 5" id="KW-0472">Membrane</keyword>
<sequence length="68" mass="7550">MKFKSFILIVFVILIVIFSVQNAEVTEVNFLIWKIAMSKVLVILGSFGIGVLVGILATIKKKISINKI</sequence>
<evidence type="ECO:0000313" key="7">
    <source>
        <dbReference type="EMBL" id="QBA64149.1"/>
    </source>
</evidence>
<accession>A0A411E8Y2</accession>
<evidence type="ECO:0000259" key="6">
    <source>
        <dbReference type="Pfam" id="PF06305"/>
    </source>
</evidence>
<keyword evidence="1" id="KW-1003">Cell membrane</keyword>